<comment type="caution">
    <text evidence="2">The sequence shown here is derived from an EMBL/GenBank/DDBJ whole genome shotgun (WGS) entry which is preliminary data.</text>
</comment>
<dbReference type="RefSeq" id="WP_354152354.1">
    <property type="nucleotide sequence ID" value="NZ_JBEPMN010000012.1"/>
</dbReference>
<accession>A0ABV2KN35</accession>
<dbReference type="EMBL" id="JBEPMN010000012">
    <property type="protein sequence ID" value="MET3662501.1"/>
    <property type="molecule type" value="Genomic_DNA"/>
</dbReference>
<protein>
    <submittedName>
        <fullName evidence="2">Secreted protein</fullName>
    </submittedName>
</protein>
<evidence type="ECO:0000259" key="1">
    <source>
        <dbReference type="Pfam" id="PF16461"/>
    </source>
</evidence>
<dbReference type="Gene3D" id="4.10.410.40">
    <property type="match status" value="1"/>
</dbReference>
<evidence type="ECO:0000313" key="3">
    <source>
        <dbReference type="Proteomes" id="UP001549143"/>
    </source>
</evidence>
<feature type="domain" description="Lambda phage tail tube protein N-terminal" evidence="1">
    <location>
        <begin position="20"/>
        <end position="134"/>
    </location>
</feature>
<dbReference type="InterPro" id="IPR032494">
    <property type="entry name" value="Phage_TTP_N"/>
</dbReference>
<sequence>MSDAMIGYSTLFDISQDNGASWITMGEVYDITPPSDTVDQVDVTHMQSPNRRREFIAGLSDPGSAAFEMNFVPGSPSDLKIQEIRGTGEQVLCRITFPNAVTWQFSGQIESYEPAIPTEDKLTASVSFKVSGSTVATPAAAPVNAVPPAVAGLAKVGQVLTAWEGQWSVAATYTYQWKVDGTNKAGATAKTYTPVVGDVGKPVTVEVTATNAAGTATAASQPTADVEAA</sequence>
<organism evidence="2 3">
    <name type="scientific">Aquamicrobium ahrensii</name>
    <dbReference type="NCBI Taxonomy" id="469551"/>
    <lineage>
        <taxon>Bacteria</taxon>
        <taxon>Pseudomonadati</taxon>
        <taxon>Pseudomonadota</taxon>
        <taxon>Alphaproteobacteria</taxon>
        <taxon>Hyphomicrobiales</taxon>
        <taxon>Phyllobacteriaceae</taxon>
        <taxon>Aquamicrobium</taxon>
    </lineage>
</organism>
<reference evidence="2 3" key="1">
    <citation type="submission" date="2024-06" db="EMBL/GenBank/DDBJ databases">
        <title>Genomic Encyclopedia of Type Strains, Phase IV (KMG-IV): sequencing the most valuable type-strain genomes for metagenomic binning, comparative biology and taxonomic classification.</title>
        <authorList>
            <person name="Goeker M."/>
        </authorList>
    </citation>
    <scope>NUCLEOTIDE SEQUENCE [LARGE SCALE GENOMIC DNA]</scope>
    <source>
        <strain evidence="2 3">DSM 19730</strain>
    </source>
</reference>
<evidence type="ECO:0000313" key="2">
    <source>
        <dbReference type="EMBL" id="MET3662501.1"/>
    </source>
</evidence>
<dbReference type="Gene3D" id="2.60.40.2700">
    <property type="match status" value="1"/>
</dbReference>
<gene>
    <name evidence="2" type="ORF">ABID44_002839</name>
</gene>
<keyword evidence="3" id="KW-1185">Reference proteome</keyword>
<dbReference type="Pfam" id="PF16461">
    <property type="entry name" value="Phage_TTP_12"/>
    <property type="match status" value="1"/>
</dbReference>
<proteinExistence type="predicted"/>
<name>A0ABV2KN35_9HYPH</name>
<dbReference type="Proteomes" id="UP001549143">
    <property type="component" value="Unassembled WGS sequence"/>
</dbReference>